<dbReference type="PATRIC" id="fig|748449.3.peg.508"/>
<dbReference type="GO" id="GO:0031564">
    <property type="term" value="P:transcription antitermination"/>
    <property type="evidence" value="ECO:0007669"/>
    <property type="project" value="UniProtKB-KW"/>
</dbReference>
<dbReference type="Gene3D" id="1.10.940.10">
    <property type="entry name" value="NusB-like"/>
    <property type="match status" value="1"/>
</dbReference>
<keyword evidence="9" id="KW-1185">Reference proteome</keyword>
<evidence type="ECO:0000256" key="6">
    <source>
        <dbReference type="HAMAP-Rule" id="MF_00073"/>
    </source>
</evidence>
<comment type="similarity">
    <text evidence="1 6">Belongs to the NusB family.</text>
</comment>
<dbReference type="STRING" id="748449.Halha_0546"/>
<reference evidence="9" key="1">
    <citation type="submission" date="2012-02" db="EMBL/GenBank/DDBJ databases">
        <title>The complete genome of Halobacteroides halobius DSM 5150.</title>
        <authorList>
            <person name="Lucas S."/>
            <person name="Copeland A."/>
            <person name="Lapidus A."/>
            <person name="Glavina del Rio T."/>
            <person name="Dalin E."/>
            <person name="Tice H."/>
            <person name="Bruce D."/>
            <person name="Goodwin L."/>
            <person name="Pitluck S."/>
            <person name="Peters L."/>
            <person name="Mikhailova N."/>
            <person name="Gu W."/>
            <person name="Kyrpides N."/>
            <person name="Mavromatis K."/>
            <person name="Ivanova N."/>
            <person name="Brettin T."/>
            <person name="Detter J.C."/>
            <person name="Han C."/>
            <person name="Larimer F."/>
            <person name="Land M."/>
            <person name="Hauser L."/>
            <person name="Markowitz V."/>
            <person name="Cheng J.-F."/>
            <person name="Hugenholtz P."/>
            <person name="Woyke T."/>
            <person name="Wu D."/>
            <person name="Tindall B."/>
            <person name="Pomrenke H."/>
            <person name="Brambilla E."/>
            <person name="Klenk H.-P."/>
            <person name="Eisen J.A."/>
        </authorList>
    </citation>
    <scope>NUCLEOTIDE SEQUENCE [LARGE SCALE GENOMIC DNA]</scope>
    <source>
        <strain evidence="9">ATCC 35273 / DSM 5150 / MD-1</strain>
    </source>
</reference>
<evidence type="ECO:0000256" key="3">
    <source>
        <dbReference type="ARBA" id="ARBA00022884"/>
    </source>
</evidence>
<evidence type="ECO:0000256" key="4">
    <source>
        <dbReference type="ARBA" id="ARBA00023015"/>
    </source>
</evidence>
<dbReference type="HOGENOM" id="CLU_087843_3_1_9"/>
<evidence type="ECO:0000313" key="9">
    <source>
        <dbReference type="Proteomes" id="UP000010880"/>
    </source>
</evidence>
<evidence type="ECO:0000313" key="8">
    <source>
        <dbReference type="EMBL" id="AGB40520.1"/>
    </source>
</evidence>
<dbReference type="GO" id="GO:0005829">
    <property type="term" value="C:cytosol"/>
    <property type="evidence" value="ECO:0007669"/>
    <property type="project" value="TreeGrafter"/>
</dbReference>
<dbReference type="RefSeq" id="WP_015326246.1">
    <property type="nucleotide sequence ID" value="NC_019978.1"/>
</dbReference>
<dbReference type="KEGG" id="hhl:Halha_0546"/>
<dbReference type="PANTHER" id="PTHR11078">
    <property type="entry name" value="N UTILIZATION SUBSTANCE PROTEIN B-RELATED"/>
    <property type="match status" value="1"/>
</dbReference>
<dbReference type="GO" id="GO:0003723">
    <property type="term" value="F:RNA binding"/>
    <property type="evidence" value="ECO:0007669"/>
    <property type="project" value="UniProtKB-UniRule"/>
</dbReference>
<keyword evidence="2 6" id="KW-0889">Transcription antitermination</keyword>
<evidence type="ECO:0000256" key="5">
    <source>
        <dbReference type="ARBA" id="ARBA00023163"/>
    </source>
</evidence>
<keyword evidence="4 6" id="KW-0805">Transcription regulation</keyword>
<feature type="domain" description="NusB/RsmB/TIM44" evidence="7">
    <location>
        <begin position="8"/>
        <end position="134"/>
    </location>
</feature>
<proteinExistence type="inferred from homology"/>
<name>L0K7J7_HALHC</name>
<dbReference type="InterPro" id="IPR011605">
    <property type="entry name" value="NusB_fam"/>
</dbReference>
<sequence length="142" mass="16362">MVQAITRRQAREVAVQFLYQVDINKAGLVSNLDTLHEERPELDLRGSFLSDIIEGTYHKKHELDQLVDDNISNWKMERMGKVERNIIRLALYEMLYEEEIPTAVSIDEAIELAKSFSDQKAAKFVNGILGKLAKKLDLKEEE</sequence>
<dbReference type="InterPro" id="IPR006027">
    <property type="entry name" value="NusB_RsmB_TIM44"/>
</dbReference>
<evidence type="ECO:0000256" key="1">
    <source>
        <dbReference type="ARBA" id="ARBA00005952"/>
    </source>
</evidence>
<evidence type="ECO:0000256" key="2">
    <source>
        <dbReference type="ARBA" id="ARBA00022814"/>
    </source>
</evidence>
<organism evidence="8 9">
    <name type="scientific">Halobacteroides halobius (strain ATCC 35273 / DSM 5150 / MD-1)</name>
    <dbReference type="NCBI Taxonomy" id="748449"/>
    <lineage>
        <taxon>Bacteria</taxon>
        <taxon>Bacillati</taxon>
        <taxon>Bacillota</taxon>
        <taxon>Clostridia</taxon>
        <taxon>Halanaerobiales</taxon>
        <taxon>Halobacteroidaceae</taxon>
        <taxon>Halobacteroides</taxon>
    </lineage>
</organism>
<dbReference type="OrthoDB" id="9811381at2"/>
<keyword evidence="3 6" id="KW-0694">RNA-binding</keyword>
<dbReference type="NCBIfam" id="TIGR01951">
    <property type="entry name" value="nusB"/>
    <property type="match status" value="1"/>
</dbReference>
<dbReference type="EMBL" id="CP003359">
    <property type="protein sequence ID" value="AGB40520.1"/>
    <property type="molecule type" value="Genomic_DNA"/>
</dbReference>
<dbReference type="eggNOG" id="COG0781">
    <property type="taxonomic scope" value="Bacteria"/>
</dbReference>
<dbReference type="Pfam" id="PF01029">
    <property type="entry name" value="NusB"/>
    <property type="match status" value="1"/>
</dbReference>
<dbReference type="PANTHER" id="PTHR11078:SF3">
    <property type="entry name" value="ANTITERMINATION NUSB DOMAIN-CONTAINING PROTEIN"/>
    <property type="match status" value="1"/>
</dbReference>
<comment type="function">
    <text evidence="6">Involved in transcription antitermination. Required for transcription of ribosomal RNA (rRNA) genes. Binds specifically to the boxA antiterminator sequence of the ribosomal RNA (rrn) operons.</text>
</comment>
<evidence type="ECO:0000259" key="7">
    <source>
        <dbReference type="Pfam" id="PF01029"/>
    </source>
</evidence>
<gene>
    <name evidence="6" type="primary">nusB</name>
    <name evidence="8" type="ordered locus">Halha_0546</name>
</gene>
<dbReference type="InterPro" id="IPR035926">
    <property type="entry name" value="NusB-like_sf"/>
</dbReference>
<dbReference type="SUPFAM" id="SSF48013">
    <property type="entry name" value="NusB-like"/>
    <property type="match status" value="1"/>
</dbReference>
<keyword evidence="5 6" id="KW-0804">Transcription</keyword>
<dbReference type="GO" id="GO:0006353">
    <property type="term" value="P:DNA-templated transcription termination"/>
    <property type="evidence" value="ECO:0007669"/>
    <property type="project" value="UniProtKB-UniRule"/>
</dbReference>
<accession>L0K7J7</accession>
<dbReference type="HAMAP" id="MF_00073">
    <property type="entry name" value="NusB"/>
    <property type="match status" value="1"/>
</dbReference>
<dbReference type="AlphaFoldDB" id="L0K7J7"/>
<dbReference type="Proteomes" id="UP000010880">
    <property type="component" value="Chromosome"/>
</dbReference>
<protein>
    <recommendedName>
        <fullName evidence="6">Transcription antitermination protein NusB</fullName>
    </recommendedName>
    <alternativeName>
        <fullName evidence="6">Antitermination factor NusB</fullName>
    </alternativeName>
</protein>